<protein>
    <submittedName>
        <fullName evidence="7">Kinase-like domain-containing protein</fullName>
    </submittedName>
</protein>
<dbReference type="Gene3D" id="1.10.510.10">
    <property type="entry name" value="Transferase(Phosphotransferase) domain 1"/>
    <property type="match status" value="1"/>
</dbReference>
<dbReference type="AlphaFoldDB" id="A0AAD6Z5G9"/>
<keyword evidence="5" id="KW-0067">ATP-binding</keyword>
<organism evidence="7 8">
    <name type="scientific">Mycena albidolilacea</name>
    <dbReference type="NCBI Taxonomy" id="1033008"/>
    <lineage>
        <taxon>Eukaryota</taxon>
        <taxon>Fungi</taxon>
        <taxon>Dikarya</taxon>
        <taxon>Basidiomycota</taxon>
        <taxon>Agaricomycotina</taxon>
        <taxon>Agaricomycetes</taxon>
        <taxon>Agaricomycetidae</taxon>
        <taxon>Agaricales</taxon>
        <taxon>Marasmiineae</taxon>
        <taxon>Mycenaceae</taxon>
        <taxon>Mycena</taxon>
    </lineage>
</organism>
<dbReference type="InterPro" id="IPR000719">
    <property type="entry name" value="Prot_kinase_dom"/>
</dbReference>
<dbReference type="InterPro" id="IPR008271">
    <property type="entry name" value="Ser/Thr_kinase_AS"/>
</dbReference>
<dbReference type="Proteomes" id="UP001218218">
    <property type="component" value="Unassembled WGS sequence"/>
</dbReference>
<dbReference type="SMART" id="SM00220">
    <property type="entry name" value="S_TKc"/>
    <property type="match status" value="1"/>
</dbReference>
<dbReference type="InterPro" id="IPR011009">
    <property type="entry name" value="Kinase-like_dom_sf"/>
</dbReference>
<dbReference type="Gene3D" id="3.30.200.20">
    <property type="entry name" value="Phosphorylase Kinase, domain 1"/>
    <property type="match status" value="1"/>
</dbReference>
<gene>
    <name evidence="7" type="ORF">DFH08DRAFT_719706</name>
</gene>
<evidence type="ECO:0000313" key="7">
    <source>
        <dbReference type="EMBL" id="KAJ7308526.1"/>
    </source>
</evidence>
<dbReference type="PROSITE" id="PS50011">
    <property type="entry name" value="PROTEIN_KINASE_DOM"/>
    <property type="match status" value="1"/>
</dbReference>
<dbReference type="Pfam" id="PF00069">
    <property type="entry name" value="Pkinase"/>
    <property type="match status" value="2"/>
</dbReference>
<dbReference type="PROSITE" id="PS00108">
    <property type="entry name" value="PROTEIN_KINASE_ST"/>
    <property type="match status" value="1"/>
</dbReference>
<evidence type="ECO:0000256" key="1">
    <source>
        <dbReference type="ARBA" id="ARBA00022527"/>
    </source>
</evidence>
<accession>A0AAD6Z5G9</accession>
<keyword evidence="4 7" id="KW-0418">Kinase</keyword>
<dbReference type="SUPFAM" id="SSF56112">
    <property type="entry name" value="Protein kinase-like (PK-like)"/>
    <property type="match status" value="1"/>
</dbReference>
<keyword evidence="1" id="KW-0723">Serine/threonine-protein kinase</keyword>
<keyword evidence="3" id="KW-0547">Nucleotide-binding</keyword>
<dbReference type="GO" id="GO:0004674">
    <property type="term" value="F:protein serine/threonine kinase activity"/>
    <property type="evidence" value="ECO:0007669"/>
    <property type="project" value="UniProtKB-KW"/>
</dbReference>
<evidence type="ECO:0000259" key="6">
    <source>
        <dbReference type="PROSITE" id="PS50011"/>
    </source>
</evidence>
<dbReference type="PANTHER" id="PTHR24058">
    <property type="entry name" value="DUAL SPECIFICITY PROTEIN KINASE"/>
    <property type="match status" value="1"/>
</dbReference>
<sequence>MSTPPSPHDDTPTFTFPEEPLGLPATAGYGFFQGTPYDALGPDGRFQLQAKLGFGTNCSVWLAKDRQYLTTHERLSALPAEETKHCSQLMAHFIHKGIENDGDHLCLVLKLEQATLAAVQNEHRDAFYPVPLVKRILLHMLHGLAALHKCRVAHTDLKPDNIMVGLLPSSTTQAIDAWVLEHAPLVYGPCQSLDKIVTQAFVSTQLPLPSMAELERCDFKVANFINAQELDDQTSDQVTPLTLCAPEIILGAPWDEKIDIWSFGCLVFTLLTHQPLFPRGVKPIHHEHLRPGFEPTEKGIEIDYVLWLITFFTDQRYPSAVLDLYANSRDYFEENGRKFLGARPLDMCIRDTGCTVPDGDVAGACSLMKRCLQLNPADRPSAIELLDDPWLQ</sequence>
<comment type="caution">
    <text evidence="7">The sequence shown here is derived from an EMBL/GenBank/DDBJ whole genome shotgun (WGS) entry which is preliminary data.</text>
</comment>
<name>A0AAD6Z5G9_9AGAR</name>
<dbReference type="InterPro" id="IPR050494">
    <property type="entry name" value="Ser_Thr_dual-spec_kinase"/>
</dbReference>
<evidence type="ECO:0000256" key="5">
    <source>
        <dbReference type="ARBA" id="ARBA00022840"/>
    </source>
</evidence>
<dbReference type="EMBL" id="JARIHO010000085">
    <property type="protein sequence ID" value="KAJ7308526.1"/>
    <property type="molecule type" value="Genomic_DNA"/>
</dbReference>
<proteinExistence type="predicted"/>
<keyword evidence="8" id="KW-1185">Reference proteome</keyword>
<reference evidence="7" key="1">
    <citation type="submission" date="2023-03" db="EMBL/GenBank/DDBJ databases">
        <title>Massive genome expansion in bonnet fungi (Mycena s.s.) driven by repeated elements and novel gene families across ecological guilds.</title>
        <authorList>
            <consortium name="Lawrence Berkeley National Laboratory"/>
            <person name="Harder C.B."/>
            <person name="Miyauchi S."/>
            <person name="Viragh M."/>
            <person name="Kuo A."/>
            <person name="Thoen E."/>
            <person name="Andreopoulos B."/>
            <person name="Lu D."/>
            <person name="Skrede I."/>
            <person name="Drula E."/>
            <person name="Henrissat B."/>
            <person name="Morin E."/>
            <person name="Kohler A."/>
            <person name="Barry K."/>
            <person name="LaButti K."/>
            <person name="Morin E."/>
            <person name="Salamov A."/>
            <person name="Lipzen A."/>
            <person name="Mereny Z."/>
            <person name="Hegedus B."/>
            <person name="Baldrian P."/>
            <person name="Stursova M."/>
            <person name="Weitz H."/>
            <person name="Taylor A."/>
            <person name="Grigoriev I.V."/>
            <person name="Nagy L.G."/>
            <person name="Martin F."/>
            <person name="Kauserud H."/>
        </authorList>
    </citation>
    <scope>NUCLEOTIDE SEQUENCE</scope>
    <source>
        <strain evidence="7">CBHHK002</strain>
    </source>
</reference>
<evidence type="ECO:0000313" key="8">
    <source>
        <dbReference type="Proteomes" id="UP001218218"/>
    </source>
</evidence>
<dbReference type="GO" id="GO:0005524">
    <property type="term" value="F:ATP binding"/>
    <property type="evidence" value="ECO:0007669"/>
    <property type="project" value="UniProtKB-KW"/>
</dbReference>
<evidence type="ECO:0000256" key="3">
    <source>
        <dbReference type="ARBA" id="ARBA00022741"/>
    </source>
</evidence>
<evidence type="ECO:0000256" key="2">
    <source>
        <dbReference type="ARBA" id="ARBA00022679"/>
    </source>
</evidence>
<keyword evidence="2" id="KW-0808">Transferase</keyword>
<evidence type="ECO:0000256" key="4">
    <source>
        <dbReference type="ARBA" id="ARBA00022777"/>
    </source>
</evidence>
<feature type="domain" description="Protein kinase" evidence="6">
    <location>
        <begin position="46"/>
        <end position="391"/>
    </location>
</feature>